<name>A0AAX2J470_KINKI</name>
<evidence type="ECO:0000313" key="1">
    <source>
        <dbReference type="EMBL" id="SQH24902.1"/>
    </source>
</evidence>
<dbReference type="AlphaFoldDB" id="A0AAX2J470"/>
<dbReference type="GeneID" id="93262396"/>
<protein>
    <submittedName>
        <fullName evidence="1">Uncharacterized protein</fullName>
    </submittedName>
</protein>
<dbReference type="Proteomes" id="UP000248598">
    <property type="component" value="Chromosome 1"/>
</dbReference>
<proteinExistence type="predicted"/>
<reference evidence="1 2" key="1">
    <citation type="submission" date="2018-06" db="EMBL/GenBank/DDBJ databases">
        <authorList>
            <consortium name="Pathogen Informatics"/>
            <person name="Doyle S."/>
        </authorList>
    </citation>
    <scope>NUCLEOTIDE SEQUENCE [LARGE SCALE GENOMIC DNA]</scope>
    <source>
        <strain evidence="1 2">NCTC10529</strain>
    </source>
</reference>
<organism evidence="1 2">
    <name type="scientific">Kingella kingae</name>
    <dbReference type="NCBI Taxonomy" id="504"/>
    <lineage>
        <taxon>Bacteria</taxon>
        <taxon>Pseudomonadati</taxon>
        <taxon>Pseudomonadota</taxon>
        <taxon>Betaproteobacteria</taxon>
        <taxon>Neisseriales</taxon>
        <taxon>Neisseriaceae</taxon>
        <taxon>Kingella</taxon>
    </lineage>
</organism>
<dbReference type="EMBL" id="LS483426">
    <property type="protein sequence ID" value="SQH24902.1"/>
    <property type="molecule type" value="Genomic_DNA"/>
</dbReference>
<dbReference type="RefSeq" id="WP_111694429.1">
    <property type="nucleotide sequence ID" value="NZ_LS483426.1"/>
</dbReference>
<gene>
    <name evidence="1" type="ORF">NCTC10529_01097</name>
</gene>
<evidence type="ECO:0000313" key="2">
    <source>
        <dbReference type="Proteomes" id="UP000248598"/>
    </source>
</evidence>
<accession>A0AAX2J470</accession>
<sequence length="84" mass="9120">MTSLAVGAALFVAGAEAELSFLLVFSLVQAAIDKTAIQTVHNFQLNSLFKKSLLLAIIDMIFINLLVNRPIRLQIAKSNFTTVA</sequence>